<feature type="region of interest" description="Disordered" evidence="1">
    <location>
        <begin position="35"/>
        <end position="64"/>
    </location>
</feature>
<proteinExistence type="predicted"/>
<evidence type="ECO:0008006" key="5">
    <source>
        <dbReference type="Google" id="ProtNLM"/>
    </source>
</evidence>
<accession>A0ABN2LYE0</accession>
<keyword evidence="4" id="KW-1185">Reference proteome</keyword>
<dbReference type="EMBL" id="BAAANJ010000002">
    <property type="protein sequence ID" value="GAA1803208.1"/>
    <property type="molecule type" value="Genomic_DNA"/>
</dbReference>
<reference evidence="3 4" key="1">
    <citation type="journal article" date="2019" name="Int. J. Syst. Evol. Microbiol.">
        <title>The Global Catalogue of Microorganisms (GCM) 10K type strain sequencing project: providing services to taxonomists for standard genome sequencing and annotation.</title>
        <authorList>
            <consortium name="The Broad Institute Genomics Platform"/>
            <consortium name="The Broad Institute Genome Sequencing Center for Infectious Disease"/>
            <person name="Wu L."/>
            <person name="Ma J."/>
        </authorList>
    </citation>
    <scope>NUCLEOTIDE SEQUENCE [LARGE SCALE GENOMIC DNA]</scope>
    <source>
        <strain evidence="3 4">JCM 14322</strain>
    </source>
</reference>
<comment type="caution">
    <text evidence="3">The sequence shown here is derived from an EMBL/GenBank/DDBJ whole genome shotgun (WGS) entry which is preliminary data.</text>
</comment>
<evidence type="ECO:0000313" key="4">
    <source>
        <dbReference type="Proteomes" id="UP001500002"/>
    </source>
</evidence>
<dbReference type="RefSeq" id="WP_344293874.1">
    <property type="nucleotide sequence ID" value="NZ_BAAANJ010000002.1"/>
</dbReference>
<evidence type="ECO:0000256" key="2">
    <source>
        <dbReference type="SAM" id="SignalP"/>
    </source>
</evidence>
<sequence>MPRPLHPARTPVFGPVLVAAASVLLLTGCSGAMPGGATDPGAPPAASESPAATASQPAEPDEKPVPFEVACDELLSADDVYAFNPNYGTDPGFEPSAEALVGVVDEAGTACGLLNQTNGAVIEFGVATPPAGALATRMGDAALNSNVVPTYGTPPDVEGYFSRAGDVGEAQVFTGRYWVVIDSTELVEPGDAQSLVSALLANLPAG</sequence>
<evidence type="ECO:0000256" key="1">
    <source>
        <dbReference type="SAM" id="MobiDB-lite"/>
    </source>
</evidence>
<dbReference type="PROSITE" id="PS51257">
    <property type="entry name" value="PROKAR_LIPOPROTEIN"/>
    <property type="match status" value="1"/>
</dbReference>
<gene>
    <name evidence="3" type="ORF">GCM10009749_09170</name>
</gene>
<organism evidence="3 4">
    <name type="scientific">Agromyces neolithicus</name>
    <dbReference type="NCBI Taxonomy" id="269420"/>
    <lineage>
        <taxon>Bacteria</taxon>
        <taxon>Bacillati</taxon>
        <taxon>Actinomycetota</taxon>
        <taxon>Actinomycetes</taxon>
        <taxon>Micrococcales</taxon>
        <taxon>Microbacteriaceae</taxon>
        <taxon>Agromyces</taxon>
    </lineage>
</organism>
<protein>
    <recommendedName>
        <fullName evidence="5">Iron ABC transporter ATP-binding protein</fullName>
    </recommendedName>
</protein>
<keyword evidence="2" id="KW-0732">Signal</keyword>
<name>A0ABN2LYE0_9MICO</name>
<feature type="signal peptide" evidence="2">
    <location>
        <begin position="1"/>
        <end position="32"/>
    </location>
</feature>
<feature type="chain" id="PRO_5046141982" description="Iron ABC transporter ATP-binding protein" evidence="2">
    <location>
        <begin position="33"/>
        <end position="206"/>
    </location>
</feature>
<evidence type="ECO:0000313" key="3">
    <source>
        <dbReference type="EMBL" id="GAA1803208.1"/>
    </source>
</evidence>
<feature type="compositionally biased region" description="Low complexity" evidence="1">
    <location>
        <begin position="35"/>
        <end position="58"/>
    </location>
</feature>
<dbReference type="Proteomes" id="UP001500002">
    <property type="component" value="Unassembled WGS sequence"/>
</dbReference>